<evidence type="ECO:0000313" key="2">
    <source>
        <dbReference type="EMBL" id="SNV35267.1"/>
    </source>
</evidence>
<name>A0A239WLA9_9ACTN</name>
<accession>A0A239WLA9</accession>
<dbReference type="InterPro" id="IPR008136">
    <property type="entry name" value="CinA_C"/>
</dbReference>
<evidence type="ECO:0000259" key="1">
    <source>
        <dbReference type="Pfam" id="PF02464"/>
    </source>
</evidence>
<dbReference type="AlphaFoldDB" id="A0A239WLA9"/>
<dbReference type="Proteomes" id="UP000215332">
    <property type="component" value="Chromosome 1"/>
</dbReference>
<protein>
    <submittedName>
        <fullName evidence="2">Competence damage-inducible protein A</fullName>
    </submittedName>
</protein>
<sequence length="166" mass="17267">MLEQSHASAHRLVHLLADAELTAATCESLTGGLVGATITSVPGSSAIFRGGLITYASDLKTVLAGVDADWIDEHGVINAMTARQMATGCAHACQADLGLACTGVAGPDRQDGQRPGTVHIAVAHDAQVFTRQLSLSGEREAVRLGTVSALLEFTCHVIREKIKGIP</sequence>
<dbReference type="KEGG" id="cgrn:4412665_01203"/>
<proteinExistence type="predicted"/>
<dbReference type="SUPFAM" id="SSF142433">
    <property type="entry name" value="CinA-like"/>
    <property type="match status" value="1"/>
</dbReference>
<gene>
    <name evidence="2" type="ORF">SAMEA4412665_01203</name>
</gene>
<feature type="domain" description="CinA C-terminal" evidence="1">
    <location>
        <begin position="8"/>
        <end position="154"/>
    </location>
</feature>
<dbReference type="InterPro" id="IPR036653">
    <property type="entry name" value="CinA-like_C"/>
</dbReference>
<dbReference type="EMBL" id="LT906441">
    <property type="protein sequence ID" value="SNV35267.1"/>
    <property type="molecule type" value="Genomic_DNA"/>
</dbReference>
<dbReference type="Pfam" id="PF02464">
    <property type="entry name" value="CinA"/>
    <property type="match status" value="1"/>
</dbReference>
<dbReference type="eggNOG" id="COG1546">
    <property type="taxonomic scope" value="Bacteria"/>
</dbReference>
<dbReference type="Gene3D" id="3.90.950.20">
    <property type="entry name" value="CinA-like"/>
    <property type="match status" value="1"/>
</dbReference>
<organism evidence="2 3">
    <name type="scientific">Cutibacterium granulosum</name>
    <dbReference type="NCBI Taxonomy" id="33011"/>
    <lineage>
        <taxon>Bacteria</taxon>
        <taxon>Bacillati</taxon>
        <taxon>Actinomycetota</taxon>
        <taxon>Actinomycetes</taxon>
        <taxon>Propionibacteriales</taxon>
        <taxon>Propionibacteriaceae</taxon>
        <taxon>Cutibacterium</taxon>
    </lineage>
</organism>
<dbReference type="NCBIfam" id="TIGR00199">
    <property type="entry name" value="PncC_domain"/>
    <property type="match status" value="1"/>
</dbReference>
<evidence type="ECO:0000313" key="3">
    <source>
        <dbReference type="Proteomes" id="UP000215332"/>
    </source>
</evidence>
<reference evidence="2 3" key="1">
    <citation type="submission" date="2017-06" db="EMBL/GenBank/DDBJ databases">
        <authorList>
            <consortium name="Pathogen Informatics"/>
        </authorList>
    </citation>
    <scope>NUCLEOTIDE SEQUENCE [LARGE SCALE GENOMIC DNA]</scope>
    <source>
        <strain evidence="2 3">NCTC11865</strain>
    </source>
</reference>